<protein>
    <submittedName>
        <fullName evidence="8">ECF RNA polymerase sigma factor SigE</fullName>
    </submittedName>
</protein>
<proteinExistence type="inferred from homology"/>
<evidence type="ECO:0000259" key="6">
    <source>
        <dbReference type="Pfam" id="PF04542"/>
    </source>
</evidence>
<keyword evidence="2" id="KW-0805">Transcription regulation</keyword>
<dbReference type="InterPro" id="IPR013249">
    <property type="entry name" value="RNA_pol_sigma70_r4_t2"/>
</dbReference>
<evidence type="ECO:0000256" key="1">
    <source>
        <dbReference type="ARBA" id="ARBA00010641"/>
    </source>
</evidence>
<dbReference type="SUPFAM" id="SSF88659">
    <property type="entry name" value="Sigma3 and sigma4 domains of RNA polymerase sigma factors"/>
    <property type="match status" value="1"/>
</dbReference>
<dbReference type="InterPro" id="IPR039425">
    <property type="entry name" value="RNA_pol_sigma-70-like"/>
</dbReference>
<dbReference type="SUPFAM" id="SSF88946">
    <property type="entry name" value="Sigma2 domain of RNA polymerase sigma factors"/>
    <property type="match status" value="1"/>
</dbReference>
<dbReference type="AlphaFoldDB" id="A0A4Y7R6A8"/>
<evidence type="ECO:0000259" key="7">
    <source>
        <dbReference type="Pfam" id="PF08281"/>
    </source>
</evidence>
<dbReference type="GO" id="GO:0006352">
    <property type="term" value="P:DNA-templated transcription initiation"/>
    <property type="evidence" value="ECO:0007669"/>
    <property type="project" value="InterPro"/>
</dbReference>
<dbReference type="PANTHER" id="PTHR43133">
    <property type="entry name" value="RNA POLYMERASE ECF-TYPE SIGMA FACTO"/>
    <property type="match status" value="1"/>
</dbReference>
<dbReference type="Proteomes" id="UP000298324">
    <property type="component" value="Unassembled WGS sequence"/>
</dbReference>
<dbReference type="Gene3D" id="1.10.1740.10">
    <property type="match status" value="1"/>
</dbReference>
<dbReference type="InterPro" id="IPR036388">
    <property type="entry name" value="WH-like_DNA-bd_sf"/>
</dbReference>
<dbReference type="Pfam" id="PF08281">
    <property type="entry name" value="Sigma70_r4_2"/>
    <property type="match status" value="1"/>
</dbReference>
<keyword evidence="5" id="KW-0804">Transcription</keyword>
<dbReference type="Pfam" id="PF04542">
    <property type="entry name" value="Sigma70_r2"/>
    <property type="match status" value="1"/>
</dbReference>
<feature type="domain" description="RNA polymerase sigma factor 70 region 4 type 2" evidence="7">
    <location>
        <begin position="129"/>
        <end position="178"/>
    </location>
</feature>
<comment type="similarity">
    <text evidence="1">Belongs to the sigma-70 factor family. ECF subfamily.</text>
</comment>
<dbReference type="GO" id="GO:0003677">
    <property type="term" value="F:DNA binding"/>
    <property type="evidence" value="ECO:0007669"/>
    <property type="project" value="UniProtKB-KW"/>
</dbReference>
<evidence type="ECO:0000256" key="3">
    <source>
        <dbReference type="ARBA" id="ARBA00023082"/>
    </source>
</evidence>
<keyword evidence="9" id="KW-1185">Reference proteome</keyword>
<organism evidence="8 9">
    <name type="scientific">Pelotomaculum schinkii</name>
    <dbReference type="NCBI Taxonomy" id="78350"/>
    <lineage>
        <taxon>Bacteria</taxon>
        <taxon>Bacillati</taxon>
        <taxon>Bacillota</taxon>
        <taxon>Clostridia</taxon>
        <taxon>Eubacteriales</taxon>
        <taxon>Desulfotomaculaceae</taxon>
        <taxon>Pelotomaculum</taxon>
    </lineage>
</organism>
<evidence type="ECO:0000256" key="4">
    <source>
        <dbReference type="ARBA" id="ARBA00023125"/>
    </source>
</evidence>
<accession>A0A4Y7R6A8</accession>
<dbReference type="EMBL" id="QFGA01000004">
    <property type="protein sequence ID" value="TEB04249.1"/>
    <property type="molecule type" value="Genomic_DNA"/>
</dbReference>
<dbReference type="InterPro" id="IPR014284">
    <property type="entry name" value="RNA_pol_sigma-70_dom"/>
</dbReference>
<comment type="caution">
    <text evidence="8">The sequence shown here is derived from an EMBL/GenBank/DDBJ whole genome shotgun (WGS) entry which is preliminary data.</text>
</comment>
<keyword evidence="4" id="KW-0238">DNA-binding</keyword>
<dbReference type="Gene3D" id="1.10.10.10">
    <property type="entry name" value="Winged helix-like DNA-binding domain superfamily/Winged helix DNA-binding domain"/>
    <property type="match status" value="1"/>
</dbReference>
<evidence type="ECO:0000256" key="2">
    <source>
        <dbReference type="ARBA" id="ARBA00023015"/>
    </source>
</evidence>
<evidence type="ECO:0000256" key="5">
    <source>
        <dbReference type="ARBA" id="ARBA00023163"/>
    </source>
</evidence>
<dbReference type="PANTHER" id="PTHR43133:SF8">
    <property type="entry name" value="RNA POLYMERASE SIGMA FACTOR HI_1459-RELATED"/>
    <property type="match status" value="1"/>
</dbReference>
<dbReference type="NCBIfam" id="TIGR02937">
    <property type="entry name" value="sigma70-ECF"/>
    <property type="match status" value="1"/>
</dbReference>
<dbReference type="InterPro" id="IPR013325">
    <property type="entry name" value="RNA_pol_sigma_r2"/>
</dbReference>
<dbReference type="InterPro" id="IPR013324">
    <property type="entry name" value="RNA_pol_sigma_r3/r4-like"/>
</dbReference>
<name>A0A4Y7R6A8_9FIRM</name>
<dbReference type="InterPro" id="IPR007627">
    <property type="entry name" value="RNA_pol_sigma70_r2"/>
</dbReference>
<evidence type="ECO:0000313" key="9">
    <source>
        <dbReference type="Proteomes" id="UP000298324"/>
    </source>
</evidence>
<sequence>MHDTSALVRKAQSNDPRAFEELVSFYQNKVYKLCYHLAGNQDDAQDLSQEVFIRAYKALGSFRNEADFGTWLHRITLNIWLNIKRKNSRKIVSLDEPYESGDGSNMQREVAALDGDPLEALEEKEFHGLVQTALSKLTEEHRAVLVLREIEGYSYEEVACLLGCSLGTVKSRLSRAREVLRREMMELGRHVDLDVAAARERR</sequence>
<dbReference type="GO" id="GO:0016987">
    <property type="term" value="F:sigma factor activity"/>
    <property type="evidence" value="ECO:0007669"/>
    <property type="project" value="UniProtKB-KW"/>
</dbReference>
<reference evidence="8 9" key="1">
    <citation type="journal article" date="2018" name="Environ. Microbiol.">
        <title>Novel energy conservation strategies and behaviour of Pelotomaculum schinkii driving syntrophic propionate catabolism.</title>
        <authorList>
            <person name="Hidalgo-Ahumada C.A.P."/>
            <person name="Nobu M.K."/>
            <person name="Narihiro T."/>
            <person name="Tamaki H."/>
            <person name="Liu W.T."/>
            <person name="Kamagata Y."/>
            <person name="Stams A.J.M."/>
            <person name="Imachi H."/>
            <person name="Sousa D.Z."/>
        </authorList>
    </citation>
    <scope>NUCLEOTIDE SEQUENCE [LARGE SCALE GENOMIC DNA]</scope>
    <source>
        <strain evidence="8 9">HH</strain>
    </source>
</reference>
<evidence type="ECO:0000313" key="8">
    <source>
        <dbReference type="EMBL" id="TEB04249.1"/>
    </source>
</evidence>
<dbReference type="RefSeq" id="WP_190259420.1">
    <property type="nucleotide sequence ID" value="NZ_QFGA01000004.1"/>
</dbReference>
<gene>
    <name evidence="8" type="primary">sigE_5</name>
    <name evidence="8" type="ORF">Psch_03974</name>
</gene>
<dbReference type="CDD" id="cd06171">
    <property type="entry name" value="Sigma70_r4"/>
    <property type="match status" value="1"/>
</dbReference>
<keyword evidence="3" id="KW-0731">Sigma factor</keyword>
<feature type="domain" description="RNA polymerase sigma-70 region 2" evidence="6">
    <location>
        <begin position="23"/>
        <end position="89"/>
    </location>
</feature>